<evidence type="ECO:0000256" key="3">
    <source>
        <dbReference type="ARBA" id="ARBA00022695"/>
    </source>
</evidence>
<sequence>MRIAVCPGSFDPLTLGHVDVVRRARALFDEVVVAVAHNSTKQPLLTADERVALAAEALAGVDGVRVVGTRGLLADLVRDVGAVALVKGLRGGADVDAEVPMALMNRHLSGVETVFVLGDPALAHIASSLVKDVARHGGRIDDLVPAPVAAAVHRALDARARQGGDGR</sequence>
<dbReference type="OrthoDB" id="9806661at2"/>
<dbReference type="Proteomes" id="UP000296469">
    <property type="component" value="Chromosome"/>
</dbReference>
<feature type="binding site" evidence="9">
    <location>
        <position position="87"/>
    </location>
    <ligand>
        <name>substrate</name>
    </ligand>
</feature>
<comment type="cofactor">
    <cofactor evidence="9">
        <name>Mg(2+)</name>
        <dbReference type="ChEBI" id="CHEBI:18420"/>
    </cofactor>
</comment>
<dbReference type="HAMAP" id="MF_00151">
    <property type="entry name" value="PPAT_bact"/>
    <property type="match status" value="1"/>
</dbReference>
<keyword evidence="12" id="KW-1185">Reference proteome</keyword>
<evidence type="ECO:0000256" key="9">
    <source>
        <dbReference type="HAMAP-Rule" id="MF_00151"/>
    </source>
</evidence>
<proteinExistence type="inferred from homology"/>
<dbReference type="SUPFAM" id="SSF52374">
    <property type="entry name" value="Nucleotidylyl transferase"/>
    <property type="match status" value="1"/>
</dbReference>
<dbReference type="AlphaFoldDB" id="A0A4V1CMJ8"/>
<feature type="binding site" evidence="9">
    <location>
        <position position="9"/>
    </location>
    <ligand>
        <name>substrate</name>
    </ligand>
</feature>
<dbReference type="InterPro" id="IPR014729">
    <property type="entry name" value="Rossmann-like_a/b/a_fold"/>
</dbReference>
<organism evidence="11 12">
    <name type="scientific">Cellulomonas shaoxiangyii</name>
    <dbReference type="NCBI Taxonomy" id="2566013"/>
    <lineage>
        <taxon>Bacteria</taxon>
        <taxon>Bacillati</taxon>
        <taxon>Actinomycetota</taxon>
        <taxon>Actinomycetes</taxon>
        <taxon>Micrococcales</taxon>
        <taxon>Cellulomonadaceae</taxon>
        <taxon>Cellulomonas</taxon>
    </lineage>
</organism>
<dbReference type="Gene3D" id="3.40.50.620">
    <property type="entry name" value="HUPs"/>
    <property type="match status" value="1"/>
</dbReference>
<feature type="binding site" evidence="9">
    <location>
        <begin position="122"/>
        <end position="128"/>
    </location>
    <ligand>
        <name>ATP</name>
        <dbReference type="ChEBI" id="CHEBI:30616"/>
    </ligand>
</feature>
<gene>
    <name evidence="9 11" type="primary">coaD</name>
    <name evidence="11" type="ORF">E5225_06130</name>
</gene>
<feature type="binding site" evidence="9">
    <location>
        <position position="73"/>
    </location>
    <ligand>
        <name>substrate</name>
    </ligand>
</feature>
<dbReference type="Pfam" id="PF01467">
    <property type="entry name" value="CTP_transf_like"/>
    <property type="match status" value="1"/>
</dbReference>
<dbReference type="NCBIfam" id="TIGR01510">
    <property type="entry name" value="coaD_prev_kdtB"/>
    <property type="match status" value="1"/>
</dbReference>
<keyword evidence="5 9" id="KW-0067">ATP-binding</keyword>
<reference evidence="11 12" key="1">
    <citation type="submission" date="2019-04" db="EMBL/GenBank/DDBJ databases">
        <title>Isolation and identification of Cellulomonas shaoxiangyii sp. Nov. isolated from feces of the Tibetan antelopes (Pantholops hodgsonii) in the Qinghai-Tibet plateau of China.</title>
        <authorList>
            <person name="Tian Z."/>
        </authorList>
    </citation>
    <scope>NUCLEOTIDE SEQUENCE [LARGE SCALE GENOMIC DNA]</scope>
    <source>
        <strain evidence="11 12">Z28</strain>
    </source>
</reference>
<dbReference type="GO" id="GO:0005737">
    <property type="term" value="C:cytoplasm"/>
    <property type="evidence" value="ECO:0007669"/>
    <property type="project" value="UniProtKB-SubCell"/>
</dbReference>
<feature type="binding site" evidence="9">
    <location>
        <position position="17"/>
    </location>
    <ligand>
        <name>ATP</name>
        <dbReference type="ChEBI" id="CHEBI:30616"/>
    </ligand>
</feature>
<keyword evidence="3 9" id="KW-0548">Nucleotidyltransferase</keyword>
<dbReference type="EC" id="2.7.7.3" evidence="9"/>
<dbReference type="CDD" id="cd02163">
    <property type="entry name" value="PPAT"/>
    <property type="match status" value="1"/>
</dbReference>
<dbReference type="GO" id="GO:0004595">
    <property type="term" value="F:pantetheine-phosphate adenylyltransferase activity"/>
    <property type="evidence" value="ECO:0007669"/>
    <property type="project" value="UniProtKB-UniRule"/>
</dbReference>
<protein>
    <recommendedName>
        <fullName evidence="9">Phosphopantetheine adenylyltransferase</fullName>
        <ecNumber evidence="9">2.7.7.3</ecNumber>
    </recommendedName>
    <alternativeName>
        <fullName evidence="9">Dephospho-CoA pyrophosphorylase</fullName>
    </alternativeName>
    <alternativeName>
        <fullName evidence="9">Pantetheine-phosphate adenylyltransferase</fullName>
        <shortName evidence="9">PPAT</shortName>
    </alternativeName>
</protein>
<keyword evidence="2 9" id="KW-0808">Transferase</keyword>
<evidence type="ECO:0000256" key="7">
    <source>
        <dbReference type="ARBA" id="ARBA00022993"/>
    </source>
</evidence>
<feature type="binding site" evidence="9">
    <location>
        <position position="41"/>
    </location>
    <ligand>
        <name>substrate</name>
    </ligand>
</feature>
<comment type="pathway">
    <text evidence="9">Cofactor biosynthesis; coenzyme A biosynthesis; CoA from (R)-pantothenate: step 4/5.</text>
</comment>
<dbReference type="PANTHER" id="PTHR21342">
    <property type="entry name" value="PHOSPHOPANTETHEINE ADENYLYLTRANSFERASE"/>
    <property type="match status" value="1"/>
</dbReference>
<evidence type="ECO:0000313" key="11">
    <source>
        <dbReference type="EMBL" id="QCB93195.1"/>
    </source>
</evidence>
<comment type="function">
    <text evidence="9">Reversibly transfers an adenylyl group from ATP to 4'-phosphopantetheine, yielding dephospho-CoA (dPCoA) and pyrophosphate.</text>
</comment>
<name>A0A4V1CMJ8_9CELL</name>
<dbReference type="NCBIfam" id="TIGR00125">
    <property type="entry name" value="cyt_tran_rel"/>
    <property type="match status" value="1"/>
</dbReference>
<dbReference type="GO" id="GO:0015937">
    <property type="term" value="P:coenzyme A biosynthetic process"/>
    <property type="evidence" value="ECO:0007669"/>
    <property type="project" value="UniProtKB-UniRule"/>
</dbReference>
<evidence type="ECO:0000256" key="4">
    <source>
        <dbReference type="ARBA" id="ARBA00022741"/>
    </source>
</evidence>
<evidence type="ECO:0000256" key="1">
    <source>
        <dbReference type="ARBA" id="ARBA00022490"/>
    </source>
</evidence>
<evidence type="ECO:0000256" key="2">
    <source>
        <dbReference type="ARBA" id="ARBA00022679"/>
    </source>
</evidence>
<feature type="site" description="Transition state stabilizer" evidence="9">
    <location>
        <position position="17"/>
    </location>
</feature>
<dbReference type="EMBL" id="CP039291">
    <property type="protein sequence ID" value="QCB93195.1"/>
    <property type="molecule type" value="Genomic_DNA"/>
</dbReference>
<accession>A0A4V1CMJ8</accession>
<comment type="similarity">
    <text evidence="9">Belongs to the bacterial CoaD family.</text>
</comment>
<dbReference type="PRINTS" id="PR01020">
    <property type="entry name" value="LPSBIOSNTHSS"/>
</dbReference>
<keyword evidence="7 9" id="KW-0173">Coenzyme A biosynthesis</keyword>
<keyword evidence="4 9" id="KW-0547">Nucleotide-binding</keyword>
<dbReference type="InterPro" id="IPR001980">
    <property type="entry name" value="PPAT"/>
</dbReference>
<evidence type="ECO:0000259" key="10">
    <source>
        <dbReference type="Pfam" id="PF01467"/>
    </source>
</evidence>
<keyword evidence="6 9" id="KW-0460">Magnesium</keyword>
<comment type="catalytic activity">
    <reaction evidence="8 9">
        <text>(R)-4'-phosphopantetheine + ATP + H(+) = 3'-dephospho-CoA + diphosphate</text>
        <dbReference type="Rhea" id="RHEA:19801"/>
        <dbReference type="ChEBI" id="CHEBI:15378"/>
        <dbReference type="ChEBI" id="CHEBI:30616"/>
        <dbReference type="ChEBI" id="CHEBI:33019"/>
        <dbReference type="ChEBI" id="CHEBI:57328"/>
        <dbReference type="ChEBI" id="CHEBI:61723"/>
        <dbReference type="EC" id="2.7.7.3"/>
    </reaction>
</comment>
<dbReference type="RefSeq" id="WP_135974708.1">
    <property type="nucleotide sequence ID" value="NZ_CP039291.1"/>
</dbReference>
<evidence type="ECO:0000256" key="5">
    <source>
        <dbReference type="ARBA" id="ARBA00022840"/>
    </source>
</evidence>
<feature type="domain" description="Cytidyltransferase-like" evidence="10">
    <location>
        <begin position="5"/>
        <end position="131"/>
    </location>
</feature>
<feature type="binding site" evidence="9">
    <location>
        <begin position="88"/>
        <end position="90"/>
    </location>
    <ligand>
        <name>ATP</name>
        <dbReference type="ChEBI" id="CHEBI:30616"/>
    </ligand>
</feature>
<keyword evidence="1 9" id="KW-0963">Cytoplasm</keyword>
<evidence type="ECO:0000256" key="6">
    <source>
        <dbReference type="ARBA" id="ARBA00022842"/>
    </source>
</evidence>
<feature type="binding site" evidence="9">
    <location>
        <begin position="9"/>
        <end position="10"/>
    </location>
    <ligand>
        <name>ATP</name>
        <dbReference type="ChEBI" id="CHEBI:30616"/>
    </ligand>
</feature>
<dbReference type="PANTHER" id="PTHR21342:SF1">
    <property type="entry name" value="PHOSPHOPANTETHEINE ADENYLYLTRANSFERASE"/>
    <property type="match status" value="1"/>
</dbReference>
<evidence type="ECO:0000256" key="8">
    <source>
        <dbReference type="ARBA" id="ARBA00029346"/>
    </source>
</evidence>
<comment type="subcellular location">
    <subcellularLocation>
        <location evidence="9">Cytoplasm</location>
    </subcellularLocation>
</comment>
<dbReference type="GO" id="GO:0005524">
    <property type="term" value="F:ATP binding"/>
    <property type="evidence" value="ECO:0007669"/>
    <property type="project" value="UniProtKB-KW"/>
</dbReference>
<evidence type="ECO:0000313" key="12">
    <source>
        <dbReference type="Proteomes" id="UP000296469"/>
    </source>
</evidence>
<dbReference type="UniPathway" id="UPA00241">
    <property type="reaction ID" value="UER00355"/>
</dbReference>
<feature type="binding site" evidence="9">
    <location>
        <position position="98"/>
    </location>
    <ligand>
        <name>ATP</name>
        <dbReference type="ChEBI" id="CHEBI:30616"/>
    </ligand>
</feature>
<dbReference type="KEGG" id="celz:E5225_06130"/>
<dbReference type="InterPro" id="IPR004821">
    <property type="entry name" value="Cyt_trans-like"/>
</dbReference>
<comment type="subunit">
    <text evidence="9">Homohexamer.</text>
</comment>